<dbReference type="OrthoDB" id="415460at2759"/>
<evidence type="ECO:0000256" key="1">
    <source>
        <dbReference type="ARBA" id="ARBA00004141"/>
    </source>
</evidence>
<keyword evidence="9" id="KW-0406">Ion transport</keyword>
<evidence type="ECO:0000256" key="10">
    <source>
        <dbReference type="ARBA" id="ARBA00023136"/>
    </source>
</evidence>
<dbReference type="GO" id="GO:0005251">
    <property type="term" value="F:delayed rectifier potassium channel activity"/>
    <property type="evidence" value="ECO:0007669"/>
    <property type="project" value="TreeGrafter"/>
</dbReference>
<protein>
    <submittedName>
        <fullName evidence="14">Uncharacterized protein</fullName>
    </submittedName>
</protein>
<dbReference type="PANTHER" id="PTHR11537:SF252">
    <property type="entry name" value="POTASSIUM VOLTAGE-GATED CHANNEL PROTEIN SHAW"/>
    <property type="match status" value="1"/>
</dbReference>
<evidence type="ECO:0000256" key="3">
    <source>
        <dbReference type="ARBA" id="ARBA00022538"/>
    </source>
</evidence>
<dbReference type="CDD" id="cd18379">
    <property type="entry name" value="BTB_POZ_Kv3_KCNC"/>
    <property type="match status" value="1"/>
</dbReference>
<evidence type="ECO:0000256" key="4">
    <source>
        <dbReference type="ARBA" id="ARBA00022692"/>
    </source>
</evidence>
<name>A0A8J1TYR9_OWEFU</name>
<feature type="transmembrane region" description="Helical" evidence="13">
    <location>
        <begin position="221"/>
        <end position="245"/>
    </location>
</feature>
<dbReference type="Gene3D" id="1.20.120.350">
    <property type="entry name" value="Voltage-gated potassium channels. Chain C"/>
    <property type="match status" value="1"/>
</dbReference>
<reference evidence="14" key="1">
    <citation type="submission" date="2022-03" db="EMBL/GenBank/DDBJ databases">
        <authorList>
            <person name="Martin C."/>
        </authorList>
    </citation>
    <scope>NUCLEOTIDE SEQUENCE</scope>
</reference>
<sequence>MADRSRASMDSTSSEGAASISSRGSRSHSLAFTTRNSLAPKMSMAPSNFSKSENKVIINVGGIRYETFKTTLKNIPDTRLSWLTDSSAGSNDYDPVSKEYFFDRHPGIFNMIMNYYRTGKLHAPTDVCGPLFEEELSFWGIDEKQIEPCCWMTYRTHRDAEETLAEFEQDMEEEDDDEDEDIAARFGIEEVIEEDLTWWQRNKSKLWNLLDDPGYSKAAQVIAFISMFSVIFSIILFVCETHLLFRVPSNETFHAENNITWDRNWNNTEKRLYTKAHPVLDYLDYYVCTVYFTLELIIRIISCPDKKVFFKSVTTWVDIISIVPVYINLIIVTVDSTLTETHPAVIALKVLRIVRILRIMKLTKHISGLVILVHTIRASLQELLLLILFICFGMLTFACLIYYLEQIDEDPQNSFTSIPIGFWWAIVTMTTLGYGDKYPRSVYGYMLGSICSICGVLVIALPVPVIVNNFALYYSHAQARLKLPKKRKKYLVGNDLKMEVAPVDDDMDLDKTDKDDDSVLSIEPPKKMSDLLRKNSNGSQNSADSGIAKSVTSMPNQANNSKEKNVINDPKGISVVFTDEQTKEPVSFRNKPRIPPKIAPMMIQLGGSRSNKPGGKSDKSGGKSDKSGGKTEKPGKAKGASDDGGMTVSFGGGGSSSKFKKS</sequence>
<keyword evidence="5" id="KW-0631">Potassium channel</keyword>
<keyword evidence="2" id="KW-0813">Transport</keyword>
<evidence type="ECO:0000256" key="2">
    <source>
        <dbReference type="ARBA" id="ARBA00022448"/>
    </source>
</evidence>
<feature type="transmembrane region" description="Helical" evidence="13">
    <location>
        <begin position="416"/>
        <end position="435"/>
    </location>
</feature>
<dbReference type="Pfam" id="PF00520">
    <property type="entry name" value="Ion_trans"/>
    <property type="match status" value="1"/>
</dbReference>
<comment type="caution">
    <text evidence="14">The sequence shown here is derived from an EMBL/GenBank/DDBJ whole genome shotgun (WGS) entry which is preliminary data.</text>
</comment>
<evidence type="ECO:0000256" key="6">
    <source>
        <dbReference type="ARBA" id="ARBA00022882"/>
    </source>
</evidence>
<dbReference type="PANTHER" id="PTHR11537">
    <property type="entry name" value="VOLTAGE-GATED POTASSIUM CHANNEL"/>
    <property type="match status" value="1"/>
</dbReference>
<feature type="compositionally biased region" description="Basic and acidic residues" evidence="12">
    <location>
        <begin position="615"/>
        <end position="641"/>
    </location>
</feature>
<evidence type="ECO:0000256" key="8">
    <source>
        <dbReference type="ARBA" id="ARBA00022989"/>
    </source>
</evidence>
<dbReference type="InterPro" id="IPR003974">
    <property type="entry name" value="K_chnl_volt-dep_Kv3"/>
</dbReference>
<keyword evidence="7" id="KW-0630">Potassium</keyword>
<dbReference type="InterPro" id="IPR003968">
    <property type="entry name" value="K_chnl_volt-dep_Kv"/>
</dbReference>
<dbReference type="GO" id="GO:0008076">
    <property type="term" value="C:voltage-gated potassium channel complex"/>
    <property type="evidence" value="ECO:0007669"/>
    <property type="project" value="InterPro"/>
</dbReference>
<evidence type="ECO:0000256" key="12">
    <source>
        <dbReference type="SAM" id="MobiDB-lite"/>
    </source>
</evidence>
<accession>A0A8J1TYR9</accession>
<dbReference type="InterPro" id="IPR011333">
    <property type="entry name" value="SKP1/BTB/POZ_sf"/>
</dbReference>
<dbReference type="PRINTS" id="PR00169">
    <property type="entry name" value="KCHANNEL"/>
</dbReference>
<gene>
    <name evidence="14" type="ORF">OFUS_LOCUS12992</name>
</gene>
<dbReference type="GO" id="GO:0045211">
    <property type="term" value="C:postsynaptic membrane"/>
    <property type="evidence" value="ECO:0007669"/>
    <property type="project" value="TreeGrafter"/>
</dbReference>
<dbReference type="Pfam" id="PF02214">
    <property type="entry name" value="BTB_2"/>
    <property type="match status" value="1"/>
</dbReference>
<dbReference type="EMBL" id="CAIIXF020000006">
    <property type="protein sequence ID" value="CAH1787248.1"/>
    <property type="molecule type" value="Genomic_DNA"/>
</dbReference>
<dbReference type="PRINTS" id="PR01491">
    <property type="entry name" value="KVCHANNEL"/>
</dbReference>
<feature type="transmembrane region" description="Helical" evidence="13">
    <location>
        <begin position="442"/>
        <end position="467"/>
    </location>
</feature>
<dbReference type="GO" id="GO:0051260">
    <property type="term" value="P:protein homooligomerization"/>
    <property type="evidence" value="ECO:0007669"/>
    <property type="project" value="InterPro"/>
</dbReference>
<dbReference type="SMART" id="SM00225">
    <property type="entry name" value="BTB"/>
    <property type="match status" value="1"/>
</dbReference>
<evidence type="ECO:0000256" key="5">
    <source>
        <dbReference type="ARBA" id="ARBA00022826"/>
    </source>
</evidence>
<feature type="compositionally biased region" description="Low complexity" evidence="12">
    <location>
        <begin position="11"/>
        <end position="29"/>
    </location>
</feature>
<keyword evidence="11" id="KW-0407">Ion channel</keyword>
<dbReference type="PRINTS" id="PR01498">
    <property type="entry name" value="SHAWCHANNEL"/>
</dbReference>
<proteinExistence type="predicted"/>
<dbReference type="Proteomes" id="UP000749559">
    <property type="component" value="Unassembled WGS sequence"/>
</dbReference>
<dbReference type="SUPFAM" id="SSF54695">
    <property type="entry name" value="POZ domain"/>
    <property type="match status" value="1"/>
</dbReference>
<dbReference type="SUPFAM" id="SSF81324">
    <property type="entry name" value="Voltage-gated potassium channels"/>
    <property type="match status" value="1"/>
</dbReference>
<keyword evidence="10 13" id="KW-0472">Membrane</keyword>
<evidence type="ECO:0000256" key="13">
    <source>
        <dbReference type="SAM" id="Phobius"/>
    </source>
</evidence>
<dbReference type="GO" id="GO:0032809">
    <property type="term" value="C:neuronal cell body membrane"/>
    <property type="evidence" value="ECO:0007669"/>
    <property type="project" value="TreeGrafter"/>
</dbReference>
<keyword evidence="4 13" id="KW-0812">Transmembrane</keyword>
<dbReference type="InterPro" id="IPR027359">
    <property type="entry name" value="Volt_channel_dom_sf"/>
</dbReference>
<dbReference type="GO" id="GO:0032590">
    <property type="term" value="C:dendrite membrane"/>
    <property type="evidence" value="ECO:0007669"/>
    <property type="project" value="TreeGrafter"/>
</dbReference>
<evidence type="ECO:0000256" key="9">
    <source>
        <dbReference type="ARBA" id="ARBA00023065"/>
    </source>
</evidence>
<dbReference type="GO" id="GO:0043679">
    <property type="term" value="C:axon terminus"/>
    <property type="evidence" value="ECO:0007669"/>
    <property type="project" value="TreeGrafter"/>
</dbReference>
<dbReference type="GO" id="GO:0042734">
    <property type="term" value="C:presynaptic membrane"/>
    <property type="evidence" value="ECO:0007669"/>
    <property type="project" value="TreeGrafter"/>
</dbReference>
<evidence type="ECO:0000313" key="14">
    <source>
        <dbReference type="EMBL" id="CAH1787248.1"/>
    </source>
</evidence>
<dbReference type="AlphaFoldDB" id="A0A8J1TYR9"/>
<dbReference type="InterPro" id="IPR028325">
    <property type="entry name" value="VG_K_chnl"/>
</dbReference>
<feature type="transmembrane region" description="Helical" evidence="13">
    <location>
        <begin position="383"/>
        <end position="404"/>
    </location>
</feature>
<keyword evidence="15" id="KW-1185">Reference proteome</keyword>
<feature type="region of interest" description="Disordered" evidence="12">
    <location>
        <begin position="506"/>
        <end position="662"/>
    </location>
</feature>
<feature type="compositionally biased region" description="Basic and acidic residues" evidence="12">
    <location>
        <begin position="524"/>
        <end position="533"/>
    </location>
</feature>
<dbReference type="FunFam" id="3.30.710.10:FF:000002">
    <property type="entry name" value="Potassium voltage-gated channel subfamily C member 2"/>
    <property type="match status" value="1"/>
</dbReference>
<dbReference type="FunFam" id="1.10.287.70:FF:000011">
    <property type="entry name" value="Potassium channel, voltage-gated Shaw-related subfamily C, member 4"/>
    <property type="match status" value="1"/>
</dbReference>
<dbReference type="GO" id="GO:0001508">
    <property type="term" value="P:action potential"/>
    <property type="evidence" value="ECO:0007669"/>
    <property type="project" value="TreeGrafter"/>
</dbReference>
<keyword evidence="8 13" id="KW-1133">Transmembrane helix</keyword>
<dbReference type="InterPro" id="IPR000210">
    <property type="entry name" value="BTB/POZ_dom"/>
</dbReference>
<evidence type="ECO:0000256" key="11">
    <source>
        <dbReference type="ARBA" id="ARBA00023303"/>
    </source>
</evidence>
<keyword evidence="3" id="KW-0633">Potassium transport</keyword>
<evidence type="ECO:0000256" key="7">
    <source>
        <dbReference type="ARBA" id="ARBA00022958"/>
    </source>
</evidence>
<dbReference type="Gene3D" id="1.10.287.70">
    <property type="match status" value="1"/>
</dbReference>
<feature type="compositionally biased region" description="Polar residues" evidence="12">
    <location>
        <begin position="534"/>
        <end position="560"/>
    </location>
</feature>
<evidence type="ECO:0000313" key="15">
    <source>
        <dbReference type="Proteomes" id="UP000749559"/>
    </source>
</evidence>
<keyword evidence="6" id="KW-0851">Voltage-gated channel</keyword>
<feature type="transmembrane region" description="Helical" evidence="13">
    <location>
        <begin position="282"/>
        <end position="301"/>
    </location>
</feature>
<dbReference type="InterPro" id="IPR005821">
    <property type="entry name" value="Ion_trans_dom"/>
</dbReference>
<dbReference type="InterPro" id="IPR003131">
    <property type="entry name" value="T1-type_BTB"/>
</dbReference>
<comment type="subcellular location">
    <subcellularLocation>
        <location evidence="1">Membrane</location>
        <topology evidence="1">Multi-pass membrane protein</topology>
    </subcellularLocation>
</comment>
<dbReference type="Gene3D" id="3.30.710.10">
    <property type="entry name" value="Potassium Channel Kv1.1, Chain A"/>
    <property type="match status" value="1"/>
</dbReference>
<organism evidence="14 15">
    <name type="scientific">Owenia fusiformis</name>
    <name type="common">Polychaete worm</name>
    <dbReference type="NCBI Taxonomy" id="6347"/>
    <lineage>
        <taxon>Eukaryota</taxon>
        <taxon>Metazoa</taxon>
        <taxon>Spiralia</taxon>
        <taxon>Lophotrochozoa</taxon>
        <taxon>Annelida</taxon>
        <taxon>Polychaeta</taxon>
        <taxon>Sedentaria</taxon>
        <taxon>Canalipalpata</taxon>
        <taxon>Sabellida</taxon>
        <taxon>Oweniida</taxon>
        <taxon>Oweniidae</taxon>
        <taxon>Owenia</taxon>
    </lineage>
</organism>
<feature type="region of interest" description="Disordered" evidence="12">
    <location>
        <begin position="1"/>
        <end position="29"/>
    </location>
</feature>